<feature type="region of interest" description="Disordered" evidence="7">
    <location>
        <begin position="385"/>
        <end position="414"/>
    </location>
</feature>
<feature type="region of interest" description="Disordered" evidence="7">
    <location>
        <begin position="1045"/>
        <end position="1072"/>
    </location>
</feature>
<keyword evidence="4" id="KW-0812">Transmembrane</keyword>
<feature type="compositionally biased region" description="Low complexity" evidence="7">
    <location>
        <begin position="1049"/>
        <end position="1066"/>
    </location>
</feature>
<dbReference type="AlphaFoldDB" id="A0A4Q7N018"/>
<dbReference type="OrthoDB" id="9768147at2"/>
<keyword evidence="3" id="KW-1134">Transmembrane beta strand</keyword>
<accession>A0A4Q7N018</accession>
<keyword evidence="10" id="KW-0121">Carboxypeptidase</keyword>
<keyword evidence="8" id="KW-0732">Signal</keyword>
<feature type="domain" description="TonB-dependent transporter Oar-like beta-barrel" evidence="9">
    <location>
        <begin position="235"/>
        <end position="1022"/>
    </location>
</feature>
<keyword evidence="11" id="KW-1185">Reference proteome</keyword>
<dbReference type="Gene3D" id="2.40.170.20">
    <property type="entry name" value="TonB-dependent receptor, beta-barrel domain"/>
    <property type="match status" value="1"/>
</dbReference>
<evidence type="ECO:0000256" key="7">
    <source>
        <dbReference type="SAM" id="MobiDB-lite"/>
    </source>
</evidence>
<gene>
    <name evidence="10" type="ORF">EV199_0762</name>
</gene>
<evidence type="ECO:0000256" key="6">
    <source>
        <dbReference type="ARBA" id="ARBA00023237"/>
    </source>
</evidence>
<dbReference type="GO" id="GO:0009279">
    <property type="term" value="C:cell outer membrane"/>
    <property type="evidence" value="ECO:0007669"/>
    <property type="project" value="UniProtKB-SubCell"/>
</dbReference>
<keyword evidence="10" id="KW-0378">Hydrolase</keyword>
<dbReference type="RefSeq" id="WP_130539336.1">
    <property type="nucleotide sequence ID" value="NZ_CP042431.1"/>
</dbReference>
<dbReference type="PANTHER" id="PTHR30069">
    <property type="entry name" value="TONB-DEPENDENT OUTER MEMBRANE RECEPTOR"/>
    <property type="match status" value="1"/>
</dbReference>
<comment type="caution">
    <text evidence="10">The sequence shown here is derived from an EMBL/GenBank/DDBJ whole genome shotgun (WGS) entry which is preliminary data.</text>
</comment>
<keyword evidence="10" id="KW-0645">Protease</keyword>
<dbReference type="GO" id="GO:0004180">
    <property type="term" value="F:carboxypeptidase activity"/>
    <property type="evidence" value="ECO:0007669"/>
    <property type="project" value="UniProtKB-KW"/>
</dbReference>
<evidence type="ECO:0000313" key="10">
    <source>
        <dbReference type="EMBL" id="RZS74911.1"/>
    </source>
</evidence>
<dbReference type="Pfam" id="PF13620">
    <property type="entry name" value="CarboxypepD_reg"/>
    <property type="match status" value="1"/>
</dbReference>
<comment type="subcellular location">
    <subcellularLocation>
        <location evidence="1">Cell outer membrane</location>
        <topology evidence="1">Multi-pass membrane protein</topology>
    </subcellularLocation>
</comment>
<dbReference type="GO" id="GO:0015344">
    <property type="term" value="F:siderophore uptake transmembrane transporter activity"/>
    <property type="evidence" value="ECO:0007669"/>
    <property type="project" value="TreeGrafter"/>
</dbReference>
<feature type="chain" id="PRO_5020312350" evidence="8">
    <location>
        <begin position="23"/>
        <end position="1101"/>
    </location>
</feature>
<evidence type="ECO:0000259" key="9">
    <source>
        <dbReference type="Pfam" id="PF25183"/>
    </source>
</evidence>
<organism evidence="10 11">
    <name type="scientific">Pseudobacter ginsenosidimutans</name>
    <dbReference type="NCBI Taxonomy" id="661488"/>
    <lineage>
        <taxon>Bacteria</taxon>
        <taxon>Pseudomonadati</taxon>
        <taxon>Bacteroidota</taxon>
        <taxon>Chitinophagia</taxon>
        <taxon>Chitinophagales</taxon>
        <taxon>Chitinophagaceae</taxon>
        <taxon>Pseudobacter</taxon>
    </lineage>
</organism>
<proteinExistence type="predicted"/>
<dbReference type="Pfam" id="PF25183">
    <property type="entry name" value="OMP_b-brl_4"/>
    <property type="match status" value="1"/>
</dbReference>
<dbReference type="GO" id="GO:0030246">
    <property type="term" value="F:carbohydrate binding"/>
    <property type="evidence" value="ECO:0007669"/>
    <property type="project" value="InterPro"/>
</dbReference>
<dbReference type="SUPFAM" id="SSF49452">
    <property type="entry name" value="Starch-binding domain-like"/>
    <property type="match status" value="1"/>
</dbReference>
<dbReference type="PANTHER" id="PTHR30069:SF46">
    <property type="entry name" value="OAR PROTEIN"/>
    <property type="match status" value="1"/>
</dbReference>
<feature type="signal peptide" evidence="8">
    <location>
        <begin position="1"/>
        <end position="22"/>
    </location>
</feature>
<dbReference type="InterPro" id="IPR039426">
    <property type="entry name" value="TonB-dep_rcpt-like"/>
</dbReference>
<evidence type="ECO:0000256" key="4">
    <source>
        <dbReference type="ARBA" id="ARBA00022692"/>
    </source>
</evidence>
<keyword evidence="2" id="KW-0813">Transport</keyword>
<evidence type="ECO:0000256" key="5">
    <source>
        <dbReference type="ARBA" id="ARBA00023136"/>
    </source>
</evidence>
<dbReference type="InterPro" id="IPR057601">
    <property type="entry name" value="Oar-like_b-barrel"/>
</dbReference>
<name>A0A4Q7N018_9BACT</name>
<evidence type="ECO:0000256" key="1">
    <source>
        <dbReference type="ARBA" id="ARBA00004571"/>
    </source>
</evidence>
<feature type="compositionally biased region" description="Polar residues" evidence="7">
    <location>
        <begin position="387"/>
        <end position="407"/>
    </location>
</feature>
<evidence type="ECO:0000313" key="11">
    <source>
        <dbReference type="Proteomes" id="UP000293874"/>
    </source>
</evidence>
<reference evidence="10 11" key="1">
    <citation type="submission" date="2019-02" db="EMBL/GenBank/DDBJ databases">
        <title>Genomic Encyclopedia of Type Strains, Phase IV (KMG-IV): sequencing the most valuable type-strain genomes for metagenomic binning, comparative biology and taxonomic classification.</title>
        <authorList>
            <person name="Goeker M."/>
        </authorList>
    </citation>
    <scope>NUCLEOTIDE SEQUENCE [LARGE SCALE GENOMIC DNA]</scope>
    <source>
        <strain evidence="10 11">DSM 18116</strain>
    </source>
</reference>
<evidence type="ECO:0000256" key="8">
    <source>
        <dbReference type="SAM" id="SignalP"/>
    </source>
</evidence>
<dbReference type="EMBL" id="SGXA01000001">
    <property type="protein sequence ID" value="RZS74911.1"/>
    <property type="molecule type" value="Genomic_DNA"/>
</dbReference>
<dbReference type="GO" id="GO:0044718">
    <property type="term" value="P:siderophore transmembrane transport"/>
    <property type="evidence" value="ECO:0007669"/>
    <property type="project" value="TreeGrafter"/>
</dbReference>
<protein>
    <submittedName>
        <fullName evidence="10">Carboxypeptidase family protein</fullName>
    </submittedName>
</protein>
<sequence>MRRTTLYLLTLLLVFTGFETLAQVTTSSMSGVVKNDKGEPLTGATISLKHVPTGASFNVSTRTGGVFDINNIPPGGPYSIKISYIGYTDFSRDDINIPLGDKFDLQTTLLPSNAELQAVTVSAARRGATEKTGASTNISNRAVQNLPNLTRSLTNLTRITPQQNDNGFAGMNKRFNNITIDGSLFNNNFGRSGDGMIPGGAVSAISVDAIDQVQVNISPFDVRQAGFIGGGINAVTRRGTNNWYGTVYGFYRNQDFTGKKVLEQTIDNPKRSNKTFGASIGGPIIKDKLFFFVNYEMENRTQPGQTFVAKKNDDDKGPNVTAVLASDLDRLRKHLMDNYQYDPGIYQGYDFETENKKFLARLDWNISSKHRLTLRYTQSNTDDDDQINASSVTGISNVPRINNSRRGGTTGGMAYNGSNFKNNVKVWSGVAELNSNFSSRISNQLLVSYTDNELKRVPNSTASFVDIMQAGNENNVYISFGTDLFSYRNEISDKALNIANNITFNLGKHTVTGGVSYEYMKFANSFTSAGGPSYYRYASVDAFINGNAPTVFAVAYDPNNRLGIRVPEAKFAQIGYYVQDIWTVSKNFKLTYGVRFDQPNYPYDPPRNPALEKVVFKDPDGNNEQFDVSKWPSKKVLVSPRVGFSYDVDGDKQTIVRGGTGLFTGRIPFIWLVNQVGDNGIMRATFQANSSQLADIEYNTDRTAHIPPNPPEVGTTIPSGSNYSAIAKDFKMPQVWRSNLAVDKKFEGNYTFTLEALYTKMVNNVYFRNANLGAEKGKLNTPGDKRPIYTNRLNSFMNQMIVLDNTNKGYSLALTAAVQKSFSQNWEGGLAYTYTLAQEAAIGSSDQSGSGWTTNNISINPNVPELGASNFAVPHRIVAHGSYRLEYRNKTMATTFGVFYSAQPQERYTFRYGADINGDDQTNDMLYIPRDPSEIQFVEGFITRAGTFTAKQQSDAFFAFIENDKYLRKHKGQMMEKYGALLPWQHTLDLRVMQDFVFRTGTKKHTIQVSVDVLNLLNLLNSNWGYRYQYTFGTFQDAGIVGKPTPKTSSAESNNSGNESFNPNNPKFTFDPNAPKQAYQAAYTTNSTWGIQLGLRYIFNN</sequence>
<evidence type="ECO:0000256" key="2">
    <source>
        <dbReference type="ARBA" id="ARBA00022448"/>
    </source>
</evidence>
<dbReference type="InterPro" id="IPR036942">
    <property type="entry name" value="Beta-barrel_TonB_sf"/>
</dbReference>
<dbReference type="SUPFAM" id="SSF56935">
    <property type="entry name" value="Porins"/>
    <property type="match status" value="1"/>
</dbReference>
<keyword evidence="5" id="KW-0472">Membrane</keyword>
<keyword evidence="6" id="KW-0998">Cell outer membrane</keyword>
<dbReference type="Gene3D" id="2.60.40.1120">
    <property type="entry name" value="Carboxypeptidase-like, regulatory domain"/>
    <property type="match status" value="1"/>
</dbReference>
<evidence type="ECO:0000256" key="3">
    <source>
        <dbReference type="ARBA" id="ARBA00022452"/>
    </source>
</evidence>
<dbReference type="InterPro" id="IPR013784">
    <property type="entry name" value="Carb-bd-like_fold"/>
</dbReference>
<dbReference type="Proteomes" id="UP000293874">
    <property type="component" value="Unassembled WGS sequence"/>
</dbReference>